<dbReference type="NCBIfam" id="TIGR02734">
    <property type="entry name" value="crtI_fam"/>
    <property type="match status" value="1"/>
</dbReference>
<evidence type="ECO:0000259" key="5">
    <source>
        <dbReference type="Pfam" id="PF01593"/>
    </source>
</evidence>
<keyword evidence="3 4" id="KW-0560">Oxidoreductase</keyword>
<gene>
    <name evidence="6" type="primary">crtI</name>
    <name evidence="6" type="ORF">HP550_03595</name>
</gene>
<dbReference type="Pfam" id="PF01593">
    <property type="entry name" value="Amino_oxidase"/>
    <property type="match status" value="1"/>
</dbReference>
<comment type="caution">
    <text evidence="6">The sequence shown here is derived from an EMBL/GenBank/DDBJ whole genome shotgun (WGS) entry which is preliminary data.</text>
</comment>
<dbReference type="AlphaFoldDB" id="A0A7Y5ZYA9"/>
<evidence type="ECO:0000256" key="3">
    <source>
        <dbReference type="ARBA" id="ARBA00023002"/>
    </source>
</evidence>
<evidence type="ECO:0000256" key="4">
    <source>
        <dbReference type="RuleBase" id="RU362075"/>
    </source>
</evidence>
<reference evidence="6 7" key="1">
    <citation type="submission" date="2020-05" db="EMBL/GenBank/DDBJ databases">
        <title>Genome Sequencing of Type Strains.</title>
        <authorList>
            <person name="Lemaire J.F."/>
            <person name="Inderbitzin P."/>
            <person name="Gregorio O.A."/>
            <person name="Collins S.B."/>
            <person name="Wespe N."/>
            <person name="Knight-Connoni V."/>
        </authorList>
    </citation>
    <scope>NUCLEOTIDE SEQUENCE [LARGE SCALE GENOMIC DNA]</scope>
    <source>
        <strain evidence="6 7">ATCC 25174</strain>
    </source>
</reference>
<dbReference type="InterPro" id="IPR002937">
    <property type="entry name" value="Amino_oxidase"/>
</dbReference>
<evidence type="ECO:0000313" key="6">
    <source>
        <dbReference type="EMBL" id="NUU16332.1"/>
    </source>
</evidence>
<evidence type="ECO:0000313" key="7">
    <source>
        <dbReference type="Proteomes" id="UP000565724"/>
    </source>
</evidence>
<sequence length="548" mass="59028">MSAPRPGRVVVIGGGIAGLTTAALLARGGALVTLLERHDQLGGRTGTVSIDGFRFDTGPSWYFMPEVFEHAFALLGERIEDHVDLERLDPAYRLFPEPADGGPAEPFDVVGDPEANWATFEAREPGAGEAIRRYTEASTQAYRTALDSFLYTTFARPDRLLTAQILRQTGTLAGLLTGTLADKVAATVTDPVLRQVLGYHAVFLGSSPYRVPALYSLMSHLDLVDGVRFPRGGMYTVIEALERIARKEGVEIRTEADVVSIDIEDARPSLAHPRRSGSARGVRLADGSVIPADVVVSAADRHHTETALLGEHRDLPDPWWEDRGPGISALLIMAGVRGELPELAHHSLFFTRDWPGNFEDILGTGRSTPADGLRVPEAASMYVSRTTASDPTAAPPGHENLFVLVPFPADPSLGGEALERYADRFLDQVGSWAGVPDLRDRVVTRRVVGPADFARDFSAWRGSALGMEHTLRQSAMFRPGDVSSRVPNVLHVGGGTIPGVGLPMCLISAELVVKRMLGETSSHPLPAPLRPGFLAAARPRGVWSESVG</sequence>
<comment type="similarity">
    <text evidence="4">Belongs to the carotenoid/retinoid oxidoreductase family.</text>
</comment>
<protein>
    <submittedName>
        <fullName evidence="6">Phytoene desaturase</fullName>
    </submittedName>
</protein>
<dbReference type="PRINTS" id="PR00419">
    <property type="entry name" value="ADXRDTASE"/>
</dbReference>
<dbReference type="InterPro" id="IPR036188">
    <property type="entry name" value="FAD/NAD-bd_sf"/>
</dbReference>
<evidence type="ECO:0000256" key="2">
    <source>
        <dbReference type="ARBA" id="ARBA00022746"/>
    </source>
</evidence>
<dbReference type="GO" id="GO:0016491">
    <property type="term" value="F:oxidoreductase activity"/>
    <property type="evidence" value="ECO:0007669"/>
    <property type="project" value="UniProtKB-KW"/>
</dbReference>
<keyword evidence="2 4" id="KW-0125">Carotenoid biosynthesis</keyword>
<comment type="pathway">
    <text evidence="1 4">Carotenoid biosynthesis.</text>
</comment>
<dbReference type="PANTHER" id="PTHR43734:SF1">
    <property type="entry name" value="PHYTOENE DESATURASE"/>
    <property type="match status" value="1"/>
</dbReference>
<dbReference type="Gene3D" id="3.50.50.60">
    <property type="entry name" value="FAD/NAD(P)-binding domain"/>
    <property type="match status" value="2"/>
</dbReference>
<dbReference type="SUPFAM" id="SSF51905">
    <property type="entry name" value="FAD/NAD(P)-binding domain"/>
    <property type="match status" value="1"/>
</dbReference>
<dbReference type="InterPro" id="IPR014105">
    <property type="entry name" value="Carotenoid/retinoid_OxRdtase"/>
</dbReference>
<evidence type="ECO:0000256" key="1">
    <source>
        <dbReference type="ARBA" id="ARBA00004829"/>
    </source>
</evidence>
<dbReference type="GO" id="GO:0016117">
    <property type="term" value="P:carotenoid biosynthetic process"/>
    <property type="evidence" value="ECO:0007669"/>
    <property type="project" value="UniProtKB-KW"/>
</dbReference>
<dbReference type="EMBL" id="JABMCI010000044">
    <property type="protein sequence ID" value="NUU16332.1"/>
    <property type="molecule type" value="Genomic_DNA"/>
</dbReference>
<feature type="domain" description="Amine oxidase" evidence="5">
    <location>
        <begin position="16"/>
        <end position="517"/>
    </location>
</feature>
<organism evidence="6 7">
    <name type="scientific">Cellulomonas humilata</name>
    <dbReference type="NCBI Taxonomy" id="144055"/>
    <lineage>
        <taxon>Bacteria</taxon>
        <taxon>Bacillati</taxon>
        <taxon>Actinomycetota</taxon>
        <taxon>Actinomycetes</taxon>
        <taxon>Micrococcales</taxon>
        <taxon>Cellulomonadaceae</taxon>
        <taxon>Cellulomonas</taxon>
    </lineage>
</organism>
<name>A0A7Y5ZYA9_9CELL</name>
<dbReference type="PANTHER" id="PTHR43734">
    <property type="entry name" value="PHYTOENE DESATURASE"/>
    <property type="match status" value="1"/>
</dbReference>
<dbReference type="Proteomes" id="UP000565724">
    <property type="component" value="Unassembled WGS sequence"/>
</dbReference>
<proteinExistence type="inferred from homology"/>
<dbReference type="RefSeq" id="WP_175346230.1">
    <property type="nucleotide sequence ID" value="NZ_JABMCI010000044.1"/>
</dbReference>
<keyword evidence="7" id="KW-1185">Reference proteome</keyword>
<accession>A0A7Y5ZYA9</accession>